<dbReference type="EMBL" id="QNRR01000013">
    <property type="protein sequence ID" value="RBP37735.1"/>
    <property type="molecule type" value="Genomic_DNA"/>
</dbReference>
<sequence length="311" mass="34049">MFSRTTSSPLNIDSLTSDLFASMLPPSHLLLITALTIFLATPCFSQSAVLWRPQEPQRGSTWQEDVSMEVAGMKISVGSGNQAIDGGGYFSFHEIVERKHTGVGRQEARMQESTLQGTLAFLGQTADQMQGGVLLGKKMLGKKEQDAWKFEFKDVKPSQEEQKALDAFAGRTGLLALWPYLYGTQARKKGETWKADTTFLTKGNGKTASPLTIDLNFTFVDVEEKAGSRCARLGVTGFFKIAPSEKNPATITLDVQGDIWREPRDMVDVEMNLQGTLKVSGAKANDPKLPPGTALELSAPFTLKRTVKPVK</sequence>
<protein>
    <submittedName>
        <fullName evidence="1">Uncharacterized protein</fullName>
    </submittedName>
</protein>
<dbReference type="AlphaFoldDB" id="A0A366H9H0"/>
<organism evidence="1 2">
    <name type="scientific">Roseimicrobium gellanilyticum</name>
    <dbReference type="NCBI Taxonomy" id="748857"/>
    <lineage>
        <taxon>Bacteria</taxon>
        <taxon>Pseudomonadati</taxon>
        <taxon>Verrucomicrobiota</taxon>
        <taxon>Verrucomicrobiia</taxon>
        <taxon>Verrucomicrobiales</taxon>
        <taxon>Verrucomicrobiaceae</taxon>
        <taxon>Roseimicrobium</taxon>
    </lineage>
</organism>
<keyword evidence="2" id="KW-1185">Reference proteome</keyword>
<reference evidence="1 2" key="1">
    <citation type="submission" date="2018-06" db="EMBL/GenBank/DDBJ databases">
        <title>Genomic Encyclopedia of Type Strains, Phase IV (KMG-IV): sequencing the most valuable type-strain genomes for metagenomic binning, comparative biology and taxonomic classification.</title>
        <authorList>
            <person name="Goeker M."/>
        </authorList>
    </citation>
    <scope>NUCLEOTIDE SEQUENCE [LARGE SCALE GENOMIC DNA]</scope>
    <source>
        <strain evidence="1 2">DSM 25532</strain>
    </source>
</reference>
<proteinExistence type="predicted"/>
<dbReference type="Proteomes" id="UP000253426">
    <property type="component" value="Unassembled WGS sequence"/>
</dbReference>
<name>A0A366H9H0_9BACT</name>
<gene>
    <name evidence="1" type="ORF">DES53_113117</name>
</gene>
<evidence type="ECO:0000313" key="2">
    <source>
        <dbReference type="Proteomes" id="UP000253426"/>
    </source>
</evidence>
<evidence type="ECO:0000313" key="1">
    <source>
        <dbReference type="EMBL" id="RBP37735.1"/>
    </source>
</evidence>
<comment type="caution">
    <text evidence="1">The sequence shown here is derived from an EMBL/GenBank/DDBJ whole genome shotgun (WGS) entry which is preliminary data.</text>
</comment>
<accession>A0A366H9H0</accession>